<comment type="catalytic activity">
    <reaction evidence="4">
        <text>a 5'-end triphospho-ribonucleoside in mRNA + H2O = a 5'-end phospho-ribonucleoside in mRNA + diphosphate + H(+)</text>
        <dbReference type="Rhea" id="RHEA:78683"/>
        <dbReference type="Rhea" id="RHEA-COMP:15692"/>
        <dbReference type="Rhea" id="RHEA-COMP:17164"/>
        <dbReference type="ChEBI" id="CHEBI:15377"/>
        <dbReference type="ChEBI" id="CHEBI:15378"/>
        <dbReference type="ChEBI" id="CHEBI:33019"/>
        <dbReference type="ChEBI" id="CHEBI:138282"/>
        <dbReference type="ChEBI" id="CHEBI:167618"/>
    </reaction>
    <physiologicalReaction direction="left-to-right" evidence="4">
        <dbReference type="Rhea" id="RHEA:78684"/>
    </physiologicalReaction>
</comment>
<evidence type="ECO:0000256" key="4">
    <source>
        <dbReference type="ARBA" id="ARBA00044692"/>
    </source>
</evidence>
<keyword evidence="6" id="KW-0540">Nuclease</keyword>
<dbReference type="GO" id="GO:0005634">
    <property type="term" value="C:nucleus"/>
    <property type="evidence" value="ECO:0007669"/>
    <property type="project" value="UniProtKB-SubCell"/>
</dbReference>
<evidence type="ECO:0000313" key="8">
    <source>
        <dbReference type="EMBL" id="KAJ7034138.1"/>
    </source>
</evidence>
<protein>
    <recommendedName>
        <fullName evidence="6">Decapping nuclease</fullName>
        <ecNumber evidence="6">3.6.1.-</ecNumber>
    </recommendedName>
</protein>
<comment type="caution">
    <text evidence="8">The sequence shown here is derived from an EMBL/GenBank/DDBJ whole genome shotgun (WGS) entry which is preliminary data.</text>
</comment>
<comment type="catalytic activity">
    <reaction evidence="3">
        <text>a 5'-end (N(7)-methyl 5'-triphosphoguanosine)-ribonucleoside-ribonucleotide in mRNA + H2O = a (N(7)-methyl 5'-triphosphoguanosine)-nucleoside + a 5'-end phospho-ribonucleoside in mRNA + H(+)</text>
        <dbReference type="Rhea" id="RHEA:66928"/>
        <dbReference type="Rhea" id="RHEA-COMP:15692"/>
        <dbReference type="Rhea" id="RHEA-COMP:17313"/>
        <dbReference type="ChEBI" id="CHEBI:15377"/>
        <dbReference type="ChEBI" id="CHEBI:15378"/>
        <dbReference type="ChEBI" id="CHEBI:138282"/>
        <dbReference type="ChEBI" id="CHEBI:172876"/>
        <dbReference type="ChEBI" id="CHEBI:172877"/>
    </reaction>
    <physiologicalReaction direction="left-to-right" evidence="3">
        <dbReference type="Rhea" id="RHEA:66929"/>
    </physiologicalReaction>
</comment>
<organism evidence="8 9">
    <name type="scientific">Mycena alexandri</name>
    <dbReference type="NCBI Taxonomy" id="1745969"/>
    <lineage>
        <taxon>Eukaryota</taxon>
        <taxon>Fungi</taxon>
        <taxon>Dikarya</taxon>
        <taxon>Basidiomycota</taxon>
        <taxon>Agaricomycotina</taxon>
        <taxon>Agaricomycetes</taxon>
        <taxon>Agaricomycetidae</taxon>
        <taxon>Agaricales</taxon>
        <taxon>Marasmiineae</taxon>
        <taxon>Mycenaceae</taxon>
        <taxon>Mycena</taxon>
    </lineage>
</organism>
<keyword evidence="6" id="KW-0479">Metal-binding</keyword>
<dbReference type="GO" id="GO:0046872">
    <property type="term" value="F:metal ion binding"/>
    <property type="evidence" value="ECO:0007669"/>
    <property type="project" value="UniProtKB-KW"/>
</dbReference>
<accession>A0AAD6SUM4</accession>
<dbReference type="GO" id="GO:0003723">
    <property type="term" value="F:RNA binding"/>
    <property type="evidence" value="ECO:0007669"/>
    <property type="project" value="UniProtKB-KW"/>
</dbReference>
<keyword evidence="6" id="KW-0378">Hydrolase</keyword>
<sequence>MAPFDSIFSRLICTLAPPSASRKLIRSPPPVLVARRRTEVDGAVLLLAEAAPLTTLSNSPQAWLGPPRHVSRYAVKQNEETIDVSLDVSRALRRFNKPSLPVDCNQTWKWNRPYIGLRPHLAQMLSVFLDTPKGLSELLQADVVASSAVIKRRVRVLGGLMFPHNSAFYACFVQGVLFLEAIEEPVVNRNAFYRVAFARACSQRIVRQTPREGHALHNLHSVVARKIGGLNLIMPGIVDCITVANDPRLPKSYMNFVTRTITAGKYNVSAKMLKEWYIRAELLGIHQLYLGLLDESGVLHSTRSIPTDSLPAAVAAAAAGRMPWEDPAFGTTSPSLTNTPVQPWDPSPNVRWAFRVLTALRDFCQEGADLASIIQKDLLHARTGVWRVEVCPEGNGLSGMRVMATKVQTQYATGIVPTRVRKALERGRYE</sequence>
<comment type="subcellular location">
    <subcellularLocation>
        <location evidence="6">Nucleus</location>
    </subcellularLocation>
</comment>
<dbReference type="PANTHER" id="PTHR12395:SF9">
    <property type="entry name" value="DECAPPING AND EXORIBONUCLEASE PROTEIN"/>
    <property type="match status" value="1"/>
</dbReference>
<dbReference type="GO" id="GO:0005829">
    <property type="term" value="C:cytosol"/>
    <property type="evidence" value="ECO:0007669"/>
    <property type="project" value="TreeGrafter"/>
</dbReference>
<evidence type="ECO:0000256" key="3">
    <source>
        <dbReference type="ARBA" id="ARBA00044676"/>
    </source>
</evidence>
<dbReference type="GO" id="GO:0034353">
    <property type="term" value="F:mRNA 5'-diphosphatase activity"/>
    <property type="evidence" value="ECO:0007669"/>
    <property type="project" value="TreeGrafter"/>
</dbReference>
<keyword evidence="9" id="KW-1185">Reference proteome</keyword>
<reference evidence="8" key="1">
    <citation type="submission" date="2023-03" db="EMBL/GenBank/DDBJ databases">
        <title>Massive genome expansion in bonnet fungi (Mycena s.s.) driven by repeated elements and novel gene families across ecological guilds.</title>
        <authorList>
            <consortium name="Lawrence Berkeley National Laboratory"/>
            <person name="Harder C.B."/>
            <person name="Miyauchi S."/>
            <person name="Viragh M."/>
            <person name="Kuo A."/>
            <person name="Thoen E."/>
            <person name="Andreopoulos B."/>
            <person name="Lu D."/>
            <person name="Skrede I."/>
            <person name="Drula E."/>
            <person name="Henrissat B."/>
            <person name="Morin E."/>
            <person name="Kohler A."/>
            <person name="Barry K."/>
            <person name="LaButti K."/>
            <person name="Morin E."/>
            <person name="Salamov A."/>
            <person name="Lipzen A."/>
            <person name="Mereny Z."/>
            <person name="Hegedus B."/>
            <person name="Baldrian P."/>
            <person name="Stursova M."/>
            <person name="Weitz H."/>
            <person name="Taylor A."/>
            <person name="Grigoriev I.V."/>
            <person name="Nagy L.G."/>
            <person name="Martin F."/>
            <person name="Kauserud H."/>
        </authorList>
    </citation>
    <scope>NUCLEOTIDE SEQUENCE</scope>
    <source>
        <strain evidence="8">CBHHK200</strain>
    </source>
</reference>
<dbReference type="InterPro" id="IPR039039">
    <property type="entry name" value="RAI1-like_fam"/>
</dbReference>
<evidence type="ECO:0000259" key="7">
    <source>
        <dbReference type="Pfam" id="PF08652"/>
    </source>
</evidence>
<keyword evidence="6" id="KW-0694">RNA-binding</keyword>
<evidence type="ECO:0000256" key="2">
    <source>
        <dbReference type="ARBA" id="ARBA00006562"/>
    </source>
</evidence>
<comment type="similarity">
    <text evidence="2 6">Belongs to the DXO/Dom3Z family.</text>
</comment>
<dbReference type="PANTHER" id="PTHR12395">
    <property type="entry name" value="DOM-3 RELATED"/>
    <property type="match status" value="1"/>
</dbReference>
<gene>
    <name evidence="8" type="ORF">C8F04DRAFT_1260140</name>
</gene>
<evidence type="ECO:0000256" key="1">
    <source>
        <dbReference type="ARBA" id="ARBA00001968"/>
    </source>
</evidence>
<keyword evidence="6" id="KW-0547">Nucleotide-binding</keyword>
<dbReference type="GO" id="GO:0004518">
    <property type="term" value="F:nuclease activity"/>
    <property type="evidence" value="ECO:0007669"/>
    <property type="project" value="UniProtKB-KW"/>
</dbReference>
<evidence type="ECO:0000256" key="6">
    <source>
        <dbReference type="RuleBase" id="RU367113"/>
    </source>
</evidence>
<dbReference type="AlphaFoldDB" id="A0AAD6SUM4"/>
<dbReference type="EC" id="3.6.1.-" evidence="6"/>
<feature type="domain" description="RAI1-like" evidence="7">
    <location>
        <begin position="67"/>
        <end position="390"/>
    </location>
</feature>
<dbReference type="GO" id="GO:0000166">
    <property type="term" value="F:nucleotide binding"/>
    <property type="evidence" value="ECO:0007669"/>
    <property type="project" value="UniProtKB-KW"/>
</dbReference>
<dbReference type="EMBL" id="JARJCM010000059">
    <property type="protein sequence ID" value="KAJ7034138.1"/>
    <property type="molecule type" value="Genomic_DNA"/>
</dbReference>
<comment type="cofactor">
    <cofactor evidence="1 6">
        <name>a divalent metal cation</name>
        <dbReference type="ChEBI" id="CHEBI:60240"/>
    </cofactor>
</comment>
<evidence type="ECO:0000313" key="9">
    <source>
        <dbReference type="Proteomes" id="UP001218188"/>
    </source>
</evidence>
<comment type="function">
    <text evidence="6">Decapping enzyme for NAD-capped RNAs: specifically hydrolyzes the nicotinamide adenine dinucleotide (NAD) cap from a subset of RNAs by removing the entire NAD moiety from the 5'-end of an NAD-capped RNA.</text>
</comment>
<dbReference type="GO" id="GO:0110155">
    <property type="term" value="P:NAD-cap decapping"/>
    <property type="evidence" value="ECO:0007669"/>
    <property type="project" value="TreeGrafter"/>
</dbReference>
<dbReference type="Pfam" id="PF08652">
    <property type="entry name" value="RAI1"/>
    <property type="match status" value="1"/>
</dbReference>
<dbReference type="GO" id="GO:0000956">
    <property type="term" value="P:nuclear-transcribed mRNA catabolic process"/>
    <property type="evidence" value="ECO:0007669"/>
    <property type="project" value="TreeGrafter"/>
</dbReference>
<keyword evidence="6" id="KW-0539">Nucleus</keyword>
<evidence type="ECO:0000256" key="5">
    <source>
        <dbReference type="ARBA" id="ARBA00048124"/>
    </source>
</evidence>
<dbReference type="Proteomes" id="UP001218188">
    <property type="component" value="Unassembled WGS sequence"/>
</dbReference>
<dbReference type="InterPro" id="IPR013961">
    <property type="entry name" value="RAI1"/>
</dbReference>
<proteinExistence type="inferred from homology"/>
<comment type="catalytic activity">
    <reaction evidence="5">
        <text>a 5'-end NAD(+)-phospho-ribonucleoside in mRNA + H2O = a 5'-end phospho-ribonucleoside in mRNA + NAD(+) + H(+)</text>
        <dbReference type="Rhea" id="RHEA:60880"/>
        <dbReference type="Rhea" id="RHEA-COMP:15692"/>
        <dbReference type="Rhea" id="RHEA-COMP:15698"/>
        <dbReference type="ChEBI" id="CHEBI:15377"/>
        <dbReference type="ChEBI" id="CHEBI:15378"/>
        <dbReference type="ChEBI" id="CHEBI:57540"/>
        <dbReference type="ChEBI" id="CHEBI:138282"/>
        <dbReference type="ChEBI" id="CHEBI:144029"/>
    </reaction>
    <physiologicalReaction direction="left-to-right" evidence="5">
        <dbReference type="Rhea" id="RHEA:60881"/>
    </physiologicalReaction>
</comment>
<name>A0AAD6SUM4_9AGAR</name>